<feature type="compositionally biased region" description="Polar residues" evidence="2">
    <location>
        <begin position="134"/>
        <end position="163"/>
    </location>
</feature>
<protein>
    <recommendedName>
        <fullName evidence="3">Rubicon Homology domain-containing protein</fullName>
    </recommendedName>
</protein>
<keyword evidence="1" id="KW-0072">Autophagy</keyword>
<evidence type="ECO:0000313" key="5">
    <source>
        <dbReference type="Proteomes" id="UP001311232"/>
    </source>
</evidence>
<feature type="compositionally biased region" description="Polar residues" evidence="2">
    <location>
        <begin position="436"/>
        <end position="451"/>
    </location>
</feature>
<dbReference type="PANTHER" id="PTHR45971">
    <property type="entry name" value="PHOX (PX) DOMAIN-CONTAINING PROTEIN"/>
    <property type="match status" value="1"/>
</dbReference>
<dbReference type="InterPro" id="IPR048569">
    <property type="entry name" value="RUBC_PIKBD"/>
</dbReference>
<feature type="compositionally biased region" description="Basic residues" evidence="2">
    <location>
        <begin position="187"/>
        <end position="205"/>
    </location>
</feature>
<dbReference type="Pfam" id="PF21054">
    <property type="entry name" value="RUBC_PIKBD"/>
    <property type="match status" value="1"/>
</dbReference>
<feature type="region of interest" description="Disordered" evidence="2">
    <location>
        <begin position="183"/>
        <end position="308"/>
    </location>
</feature>
<gene>
    <name evidence="4" type="ORF">CRENBAI_007504</name>
</gene>
<dbReference type="GO" id="GO:0061909">
    <property type="term" value="P:autophagosome-lysosome fusion"/>
    <property type="evidence" value="ECO:0007669"/>
    <property type="project" value="TreeGrafter"/>
</dbReference>
<name>A0AAV9QRQ5_9TELE</name>
<feature type="compositionally biased region" description="Basic and acidic residues" evidence="2">
    <location>
        <begin position="491"/>
        <end position="501"/>
    </location>
</feature>
<feature type="compositionally biased region" description="Low complexity" evidence="2">
    <location>
        <begin position="275"/>
        <end position="284"/>
    </location>
</feature>
<dbReference type="InterPro" id="IPR025258">
    <property type="entry name" value="RH_dom"/>
</dbReference>
<feature type="domain" description="Rubicon Homology" evidence="3">
    <location>
        <begin position="654"/>
        <end position="827"/>
    </location>
</feature>
<feature type="region of interest" description="Disordered" evidence="2">
    <location>
        <begin position="331"/>
        <end position="374"/>
    </location>
</feature>
<organism evidence="4 5">
    <name type="scientific">Crenichthys baileyi</name>
    <name type="common">White River springfish</name>
    <dbReference type="NCBI Taxonomy" id="28760"/>
    <lineage>
        <taxon>Eukaryota</taxon>
        <taxon>Metazoa</taxon>
        <taxon>Chordata</taxon>
        <taxon>Craniata</taxon>
        <taxon>Vertebrata</taxon>
        <taxon>Euteleostomi</taxon>
        <taxon>Actinopterygii</taxon>
        <taxon>Neopterygii</taxon>
        <taxon>Teleostei</taxon>
        <taxon>Neoteleostei</taxon>
        <taxon>Acanthomorphata</taxon>
        <taxon>Ovalentaria</taxon>
        <taxon>Atherinomorphae</taxon>
        <taxon>Cyprinodontiformes</taxon>
        <taxon>Goodeidae</taxon>
        <taxon>Crenichthys</taxon>
    </lineage>
</organism>
<dbReference type="AlphaFoldDB" id="A0AAV9QRQ5"/>
<feature type="compositionally biased region" description="Polar residues" evidence="2">
    <location>
        <begin position="507"/>
        <end position="518"/>
    </location>
</feature>
<dbReference type="Pfam" id="PF13901">
    <property type="entry name" value="RH_dom"/>
    <property type="match status" value="1"/>
</dbReference>
<feature type="region of interest" description="Disordered" evidence="2">
    <location>
        <begin position="479"/>
        <end position="519"/>
    </location>
</feature>
<evidence type="ECO:0000256" key="1">
    <source>
        <dbReference type="ARBA" id="ARBA00023006"/>
    </source>
</evidence>
<dbReference type="GO" id="GO:0000421">
    <property type="term" value="C:autophagosome membrane"/>
    <property type="evidence" value="ECO:0007669"/>
    <property type="project" value="TreeGrafter"/>
</dbReference>
<feature type="compositionally biased region" description="Basic and acidic residues" evidence="2">
    <location>
        <begin position="336"/>
        <end position="350"/>
    </location>
</feature>
<dbReference type="Proteomes" id="UP001311232">
    <property type="component" value="Unassembled WGS sequence"/>
</dbReference>
<sequence>MPPRLPLSLAVKPQGFESSATSGADFQNKTPPSSIVFVNNSPHSVDEKRLELSYWTLTGFLSARGQESTARIYGRPLMVYGYWLSSLLPWAGSEEYQPERVHVGFLGHREMGSYNRLTSSPYGYVTWCLDSAESQTPPTGPTAGSEQTEAYPNQSQEPTNLGSIPSHLWSPQEISGEETNTAFNLLHPRKQLTRRKCTKISKTSRHNPENREKANVHRDYSNLTGHDRDSKLSPAAVPNQEEPSHFKDETFLLPRSSPVISRRSKPVSWQEKETSPSNSLSSSSFEQREYLTSTGKEDVEPQATSCHQPFKTRVEGKKPCVSTISKLNKILSSQDRANRTPQRSEKEHRGWSLNSCITPDRTGHSSTPHGKDRSCSDILDLPADIFKTSCELEKENAHFVVVDMMLEVLEGVKWTLSFDSMMDKHCSVCTKRQRSSEQPNLTHRQTGQTHKPGQGSNGYSPQLLSCKLRLLANETKPSQTDSHCAVSQEHIWGKDNEKPETDDSEPQTKSPSILSTDSGFEDPSTAYICPTEKFLNVSVVFHKHSAEWLAQQLVLDFKRKWLPSHVLQRGRQSLRSSLQELPGTEGVEVKTGSLTDEIRLRARMRGSLNWTPPSFQIIFSVQPPHRRSEVVALQHYLCAGCGTEVEPRYIKKLRYCEYLGSFYDRYFCDCCHSGSEAVIPSRVLANWDFSRYSVSDFSKQLLDSVWCQPLFDLTSVGKVLYSKVKELERFRELREQLISIKKLLKACRLSKRVLAEFEPLPAHLMQEPLLFSMEDLQRVKKGQLVVQARAVLSSAMGHVESCEEQRLYSEPFPDGRAPRHPKASGSLYATATTLE</sequence>
<reference evidence="4 5" key="1">
    <citation type="submission" date="2021-06" db="EMBL/GenBank/DDBJ databases">
        <authorList>
            <person name="Palmer J.M."/>
        </authorList>
    </citation>
    <scope>NUCLEOTIDE SEQUENCE [LARGE SCALE GENOMIC DNA]</scope>
    <source>
        <strain evidence="4 5">MEX-2019</strain>
        <tissue evidence="4">Muscle</tissue>
    </source>
</reference>
<keyword evidence="5" id="KW-1185">Reference proteome</keyword>
<evidence type="ECO:0000313" key="4">
    <source>
        <dbReference type="EMBL" id="KAK5600146.1"/>
    </source>
</evidence>
<comment type="caution">
    <text evidence="4">The sequence shown here is derived from an EMBL/GenBank/DDBJ whole genome shotgun (WGS) entry which is preliminary data.</text>
</comment>
<feature type="region of interest" description="Disordered" evidence="2">
    <location>
        <begin position="134"/>
        <end position="171"/>
    </location>
</feature>
<feature type="region of interest" description="Disordered" evidence="2">
    <location>
        <begin position="810"/>
        <end position="835"/>
    </location>
</feature>
<dbReference type="GO" id="GO:0061910">
    <property type="term" value="P:autophagosome-endosome fusion"/>
    <property type="evidence" value="ECO:0007669"/>
    <property type="project" value="TreeGrafter"/>
</dbReference>
<dbReference type="SMART" id="SM01175">
    <property type="entry name" value="DUF4206"/>
    <property type="match status" value="1"/>
</dbReference>
<accession>A0AAV9QRQ5</accession>
<dbReference type="PANTHER" id="PTHR45971:SF2">
    <property type="entry name" value="PROTEIN ASSOCIATED WITH UVRAG AS AUTOPHAGY ENHANCER"/>
    <property type="match status" value="1"/>
</dbReference>
<dbReference type="InterPro" id="IPR052428">
    <property type="entry name" value="Autophagy_HostDef_Reg"/>
</dbReference>
<proteinExistence type="predicted"/>
<dbReference type="GO" id="GO:0097352">
    <property type="term" value="P:autophagosome maturation"/>
    <property type="evidence" value="ECO:0007669"/>
    <property type="project" value="TreeGrafter"/>
</dbReference>
<evidence type="ECO:0000259" key="3">
    <source>
        <dbReference type="SMART" id="SM01175"/>
    </source>
</evidence>
<dbReference type="GO" id="GO:1901981">
    <property type="term" value="F:phosphatidylinositol phosphate binding"/>
    <property type="evidence" value="ECO:0007669"/>
    <property type="project" value="TreeGrafter"/>
</dbReference>
<feature type="region of interest" description="Disordered" evidence="2">
    <location>
        <begin position="430"/>
        <end position="459"/>
    </location>
</feature>
<evidence type="ECO:0000256" key="2">
    <source>
        <dbReference type="SAM" id="MobiDB-lite"/>
    </source>
</evidence>
<dbReference type="EMBL" id="JAHHUM010002897">
    <property type="protein sequence ID" value="KAK5600146.1"/>
    <property type="molecule type" value="Genomic_DNA"/>
</dbReference>
<feature type="compositionally biased region" description="Basic and acidic residues" evidence="2">
    <location>
        <begin position="206"/>
        <end position="231"/>
    </location>
</feature>